<protein>
    <submittedName>
        <fullName evidence="2">Transporter</fullName>
    </submittedName>
</protein>
<feature type="transmembrane region" description="Helical" evidence="1">
    <location>
        <begin position="304"/>
        <end position="322"/>
    </location>
</feature>
<feature type="transmembrane region" description="Helical" evidence="1">
    <location>
        <begin position="24"/>
        <end position="45"/>
    </location>
</feature>
<feature type="transmembrane region" description="Helical" evidence="1">
    <location>
        <begin position="402"/>
        <end position="428"/>
    </location>
</feature>
<feature type="transmembrane region" description="Helical" evidence="1">
    <location>
        <begin position="171"/>
        <end position="191"/>
    </location>
</feature>
<feature type="transmembrane region" description="Helical" evidence="1">
    <location>
        <begin position="99"/>
        <end position="126"/>
    </location>
</feature>
<dbReference type="Proteomes" id="UP000321534">
    <property type="component" value="Unassembled WGS sequence"/>
</dbReference>
<name>A0A512CYT7_9MICO</name>
<feature type="transmembrane region" description="Helical" evidence="1">
    <location>
        <begin position="231"/>
        <end position="249"/>
    </location>
</feature>
<feature type="transmembrane region" description="Helical" evidence="1">
    <location>
        <begin position="57"/>
        <end position="78"/>
    </location>
</feature>
<organism evidence="2 3">
    <name type="scientific">Terrabacter aerolatus</name>
    <dbReference type="NCBI Taxonomy" id="422442"/>
    <lineage>
        <taxon>Bacteria</taxon>
        <taxon>Bacillati</taxon>
        <taxon>Actinomycetota</taxon>
        <taxon>Actinomycetes</taxon>
        <taxon>Micrococcales</taxon>
        <taxon>Intrasporangiaceae</taxon>
        <taxon>Terrabacter</taxon>
    </lineage>
</organism>
<sequence length="523" mass="54018">MVAHLVRLKLALLRNIFRRSRAQAIGAIVGIVYFAVLVAGLAVILASFRASLDAARVVLPLAGAAGIVLWTVVPLFSFGSDPTLDPGRFATFAVPHRELAVGLVAAALVGLPSIASMVLSAGVVVAWSHTPASTLVAVVSTFIGLLTAITTSRWVSAVMTNAISSRRGRDVIAVLGLLLLVVVGPAVSFVANLGGDLRGMATATARVVAWSPLGWAWAAPGDVAAGEVGTGLVRLALAAALLVLVFALWSRVLRGEVDDPRAVSRTDSGTSMGDDLGLLTRLPGTPAGAVAARVLTYWRRDPRYQISMVMTPLVPLALLIPFYTGHLVWTPLLMGPLVSFLVGWSEHNSVAYESDALWLHIVSGTSGRDDRGGRLVPAVLLAAVLVPAYVLVGVAVAGRWDLLPAVLGLSVGLLGAGYAVSSVMSVVLPYPVAESGESPFNAPPGAAGITMAAQSLASVATLGLASPTLVLAWVAWQGSEWAVWGAGVVGLGLGGAVGLTGLRAGARLFDRRAPELLATLRRV</sequence>
<evidence type="ECO:0000313" key="3">
    <source>
        <dbReference type="Proteomes" id="UP000321534"/>
    </source>
</evidence>
<feature type="transmembrane region" description="Helical" evidence="1">
    <location>
        <begin position="481"/>
        <end position="502"/>
    </location>
</feature>
<keyword evidence="1" id="KW-0812">Transmembrane</keyword>
<comment type="caution">
    <text evidence="2">The sequence shown here is derived from an EMBL/GenBank/DDBJ whole genome shotgun (WGS) entry which is preliminary data.</text>
</comment>
<keyword evidence="3" id="KW-1185">Reference proteome</keyword>
<dbReference type="OrthoDB" id="3261041at2"/>
<evidence type="ECO:0000313" key="2">
    <source>
        <dbReference type="EMBL" id="GEO29385.1"/>
    </source>
</evidence>
<accession>A0A512CYT7</accession>
<keyword evidence="1" id="KW-0472">Membrane</keyword>
<dbReference type="RefSeq" id="WP_147064405.1">
    <property type="nucleotide sequence ID" value="NZ_BAAARO010000023.1"/>
</dbReference>
<evidence type="ECO:0000256" key="1">
    <source>
        <dbReference type="SAM" id="Phobius"/>
    </source>
</evidence>
<feature type="transmembrane region" description="Helical" evidence="1">
    <location>
        <begin position="132"/>
        <end position="150"/>
    </location>
</feature>
<reference evidence="2 3" key="1">
    <citation type="submission" date="2019-07" db="EMBL/GenBank/DDBJ databases">
        <title>Whole genome shotgun sequence of Terrabacter aerolatus NBRC 106305.</title>
        <authorList>
            <person name="Hosoyama A."/>
            <person name="Uohara A."/>
            <person name="Ohji S."/>
            <person name="Ichikawa N."/>
        </authorList>
    </citation>
    <scope>NUCLEOTIDE SEQUENCE [LARGE SCALE GENOMIC DNA]</scope>
    <source>
        <strain evidence="2 3">NBRC 106305</strain>
    </source>
</reference>
<proteinExistence type="predicted"/>
<gene>
    <name evidence="2" type="ORF">TAE01_11950</name>
</gene>
<dbReference type="EMBL" id="BJYX01000004">
    <property type="protein sequence ID" value="GEO29385.1"/>
    <property type="molecule type" value="Genomic_DNA"/>
</dbReference>
<dbReference type="AlphaFoldDB" id="A0A512CYT7"/>
<keyword evidence="1" id="KW-1133">Transmembrane helix</keyword>
<feature type="transmembrane region" description="Helical" evidence="1">
    <location>
        <begin position="375"/>
        <end position="396"/>
    </location>
</feature>